<gene>
    <name evidence="1" type="ORF">HLB23_25805</name>
</gene>
<proteinExistence type="predicted"/>
<organism evidence="1 2">
    <name type="scientific">Nocardia uniformis</name>
    <dbReference type="NCBI Taxonomy" id="53432"/>
    <lineage>
        <taxon>Bacteria</taxon>
        <taxon>Bacillati</taxon>
        <taxon>Actinomycetota</taxon>
        <taxon>Actinomycetes</taxon>
        <taxon>Mycobacteriales</taxon>
        <taxon>Nocardiaceae</taxon>
        <taxon>Nocardia</taxon>
    </lineage>
</organism>
<accession>A0A849CHQ9</accession>
<name>A0A849CHQ9_9NOCA</name>
<comment type="caution">
    <text evidence="1">The sequence shown here is derived from an EMBL/GenBank/DDBJ whole genome shotgun (WGS) entry which is preliminary data.</text>
</comment>
<evidence type="ECO:0000313" key="2">
    <source>
        <dbReference type="Proteomes" id="UP000586827"/>
    </source>
</evidence>
<dbReference type="InterPro" id="IPR010310">
    <property type="entry name" value="T7SS_ESAT-6-like"/>
</dbReference>
<keyword evidence="2" id="KW-1185">Reference proteome</keyword>
<dbReference type="Proteomes" id="UP000586827">
    <property type="component" value="Unassembled WGS sequence"/>
</dbReference>
<dbReference type="Gene3D" id="1.10.287.1060">
    <property type="entry name" value="ESAT-6-like"/>
    <property type="match status" value="1"/>
</dbReference>
<dbReference type="InterPro" id="IPR036689">
    <property type="entry name" value="ESAT-6-like_sf"/>
</dbReference>
<dbReference type="Pfam" id="PF06013">
    <property type="entry name" value="WXG100"/>
    <property type="match status" value="1"/>
</dbReference>
<dbReference type="RefSeq" id="WP_067527752.1">
    <property type="nucleotide sequence ID" value="NZ_JABELX010000009.1"/>
</dbReference>
<dbReference type="SUPFAM" id="SSF140453">
    <property type="entry name" value="EsxAB dimer-like"/>
    <property type="match status" value="1"/>
</dbReference>
<dbReference type="AlphaFoldDB" id="A0A849CHQ9"/>
<reference evidence="1 2" key="1">
    <citation type="submission" date="2020-05" db="EMBL/GenBank/DDBJ databases">
        <title>MicrobeNet Type strains.</title>
        <authorList>
            <person name="Nicholson A.C."/>
        </authorList>
    </citation>
    <scope>NUCLEOTIDE SEQUENCE [LARGE SCALE GENOMIC DNA]</scope>
    <source>
        <strain evidence="1 2">JCM 3224</strain>
    </source>
</reference>
<evidence type="ECO:0000313" key="1">
    <source>
        <dbReference type="EMBL" id="NNH73231.1"/>
    </source>
</evidence>
<dbReference type="EMBL" id="JABELX010000009">
    <property type="protein sequence ID" value="NNH73231.1"/>
    <property type="molecule type" value="Genomic_DNA"/>
</dbReference>
<sequence length="99" mass="10545">MKYNYTAVDASSATLQVIVNGMETNLTNIKTLYGQLMADFSGAGAEGYSTVMTTLQNKMDAYDTTLQQVKNAIATTAASDGLMKITDGNQGNKFLSIGM</sequence>
<protein>
    <submittedName>
        <fullName evidence="1">Uncharacterized protein</fullName>
    </submittedName>
</protein>